<dbReference type="Proteomes" id="UP001638806">
    <property type="component" value="Unassembled WGS sequence"/>
</dbReference>
<reference evidence="1" key="1">
    <citation type="submission" date="2024-12" db="EMBL/GenBank/DDBJ databases">
        <title>Comparative genomics and development of molecular markers within Purpureocillium lilacinum and among Purpureocillium species.</title>
        <authorList>
            <person name="Yeh Z.-Y."/>
            <person name="Ni N.-T."/>
            <person name="Lo P.-H."/>
            <person name="Mushyakhwo K."/>
            <person name="Lin C.-F."/>
            <person name="Nai Y.-S."/>
        </authorList>
    </citation>
    <scope>NUCLEOTIDE SEQUENCE</scope>
    <source>
        <strain evidence="1">NCHU-NPUST-175</strain>
    </source>
</reference>
<dbReference type="EMBL" id="JBGNUJ010000002">
    <property type="protein sequence ID" value="KAL3965113.1"/>
    <property type="molecule type" value="Genomic_DNA"/>
</dbReference>
<gene>
    <name evidence="1" type="ORF">ACCO45_002117</name>
</gene>
<proteinExistence type="predicted"/>
<sequence length="111" mass="11826">MQTRTEQPPWPDKAWQGPRPANPRHSALRGPALQAMALETAHCGPVLWAAPRRNKRCTTVPQYVPSPPPVGVSVTHSTPPSAAAPGGGANGRRHRPRSGRRWAKAAASYGG</sequence>
<protein>
    <submittedName>
        <fullName evidence="1">Uncharacterized protein</fullName>
    </submittedName>
</protein>
<evidence type="ECO:0000313" key="1">
    <source>
        <dbReference type="EMBL" id="KAL3965113.1"/>
    </source>
</evidence>
<organism evidence="1 2">
    <name type="scientific">Purpureocillium lilacinum</name>
    <name type="common">Paecilomyces lilacinus</name>
    <dbReference type="NCBI Taxonomy" id="33203"/>
    <lineage>
        <taxon>Eukaryota</taxon>
        <taxon>Fungi</taxon>
        <taxon>Dikarya</taxon>
        <taxon>Ascomycota</taxon>
        <taxon>Pezizomycotina</taxon>
        <taxon>Sordariomycetes</taxon>
        <taxon>Hypocreomycetidae</taxon>
        <taxon>Hypocreales</taxon>
        <taxon>Ophiocordycipitaceae</taxon>
        <taxon>Purpureocillium</taxon>
    </lineage>
</organism>
<keyword evidence="2" id="KW-1185">Reference proteome</keyword>
<accession>A0ACC4E9U9</accession>
<comment type="caution">
    <text evidence="1">The sequence shown here is derived from an EMBL/GenBank/DDBJ whole genome shotgun (WGS) entry which is preliminary data.</text>
</comment>
<evidence type="ECO:0000313" key="2">
    <source>
        <dbReference type="Proteomes" id="UP001638806"/>
    </source>
</evidence>
<name>A0ACC4E9U9_PURLI</name>